<proteinExistence type="predicted"/>
<sequence>MTDDNSLSRRDSLKGIAIGTALGGTALGMTGVAAGGDRDNHGHDNEDEGQVEYSRVRLIPECTEPALDVAVFRVDNHTEQAVDLKWRTERTEPKTDDALTFVDCETVRIVGDFVDVFLNAAFVDETGIGTLFEPVGSVEGERMINVAEEFPGIADEALAGPVITVVSLFRDEPGPGDPDISRVHPGLSVR</sequence>
<dbReference type="AlphaFoldDB" id="A0ABD5QBE2"/>
<keyword evidence="2" id="KW-1185">Reference proteome</keyword>
<protein>
    <recommendedName>
        <fullName evidence="3">Twin-arginine translocation signal domain-containing protein</fullName>
    </recommendedName>
</protein>
<evidence type="ECO:0000313" key="1">
    <source>
        <dbReference type="EMBL" id="MFC4987096.1"/>
    </source>
</evidence>
<reference evidence="1 2" key="1">
    <citation type="journal article" date="2019" name="Int. J. Syst. Evol. Microbiol.">
        <title>The Global Catalogue of Microorganisms (GCM) 10K type strain sequencing project: providing services to taxonomists for standard genome sequencing and annotation.</title>
        <authorList>
            <consortium name="The Broad Institute Genomics Platform"/>
            <consortium name="The Broad Institute Genome Sequencing Center for Infectious Disease"/>
            <person name="Wu L."/>
            <person name="Ma J."/>
        </authorList>
    </citation>
    <scope>NUCLEOTIDE SEQUENCE [LARGE SCALE GENOMIC DNA]</scope>
    <source>
        <strain evidence="1 2">CGMCC 1.15824</strain>
    </source>
</reference>
<name>A0ABD5QBE2_9EURY</name>
<organism evidence="1 2">
    <name type="scientific">Saliphagus infecundisoli</name>
    <dbReference type="NCBI Taxonomy" id="1849069"/>
    <lineage>
        <taxon>Archaea</taxon>
        <taxon>Methanobacteriati</taxon>
        <taxon>Methanobacteriota</taxon>
        <taxon>Stenosarchaea group</taxon>
        <taxon>Halobacteria</taxon>
        <taxon>Halobacteriales</taxon>
        <taxon>Natrialbaceae</taxon>
        <taxon>Saliphagus</taxon>
    </lineage>
</organism>
<dbReference type="RefSeq" id="WP_380682663.1">
    <property type="nucleotide sequence ID" value="NZ_JBHSJG010000017.1"/>
</dbReference>
<evidence type="ECO:0008006" key="3">
    <source>
        <dbReference type="Google" id="ProtNLM"/>
    </source>
</evidence>
<dbReference type="PROSITE" id="PS51318">
    <property type="entry name" value="TAT"/>
    <property type="match status" value="1"/>
</dbReference>
<dbReference type="InterPro" id="IPR006311">
    <property type="entry name" value="TAT_signal"/>
</dbReference>
<accession>A0ABD5QBE2</accession>
<evidence type="ECO:0000313" key="2">
    <source>
        <dbReference type="Proteomes" id="UP001595925"/>
    </source>
</evidence>
<dbReference type="Proteomes" id="UP001595925">
    <property type="component" value="Unassembled WGS sequence"/>
</dbReference>
<gene>
    <name evidence="1" type="ORF">ACFPFO_04815</name>
</gene>
<comment type="caution">
    <text evidence="1">The sequence shown here is derived from an EMBL/GenBank/DDBJ whole genome shotgun (WGS) entry which is preliminary data.</text>
</comment>
<dbReference type="EMBL" id="JBHSJG010000017">
    <property type="protein sequence ID" value="MFC4987096.1"/>
    <property type="molecule type" value="Genomic_DNA"/>
</dbReference>